<evidence type="ECO:0000313" key="3">
    <source>
        <dbReference type="Proteomes" id="UP000287651"/>
    </source>
</evidence>
<feature type="domain" description="tRNA-guanine(15) transglycosylase-like" evidence="1">
    <location>
        <begin position="96"/>
        <end position="198"/>
    </location>
</feature>
<name>A0A427B7B5_ENSVE</name>
<dbReference type="Gene3D" id="3.20.20.105">
    <property type="entry name" value="Queuine tRNA-ribosyltransferase-like"/>
    <property type="match status" value="2"/>
</dbReference>
<dbReference type="InterPro" id="IPR002616">
    <property type="entry name" value="tRNA_ribo_trans-like"/>
</dbReference>
<gene>
    <name evidence="2" type="ORF">B296_00014852</name>
</gene>
<accession>A0A427B7B5</accession>
<evidence type="ECO:0000313" key="2">
    <source>
        <dbReference type="EMBL" id="RRT84363.1"/>
    </source>
</evidence>
<dbReference type="InterPro" id="IPR050852">
    <property type="entry name" value="Queuine_tRNA-ribosyltrfase"/>
</dbReference>
<evidence type="ECO:0000259" key="1">
    <source>
        <dbReference type="Pfam" id="PF01702"/>
    </source>
</evidence>
<proteinExistence type="predicted"/>
<dbReference type="Pfam" id="PF01702">
    <property type="entry name" value="TGT"/>
    <property type="match status" value="2"/>
</dbReference>
<sequence>MLGLHEHFFVAAPRDSLESLPESDGTNKLGASFETPCGRRLIKPSAYVEKIASLKPNLWASIADEVPAWVSGKRNKTSIDRTLRWLDECLALDPVCFWIGGFGLGENVEERPALLNAVTDNLPEEKVRFISGLSLPEEVLQGVASGIDLFDSTYIYHLTLGGFALIFPFEILDHNNLDFQLDDTVGDRTKINLRATIYRCVISVLLMYHTVVN</sequence>
<dbReference type="GO" id="GO:0006400">
    <property type="term" value="P:tRNA modification"/>
    <property type="evidence" value="ECO:0007669"/>
    <property type="project" value="InterPro"/>
</dbReference>
<dbReference type="Proteomes" id="UP000287651">
    <property type="component" value="Unassembled WGS sequence"/>
</dbReference>
<comment type="caution">
    <text evidence="2">The sequence shown here is derived from an EMBL/GenBank/DDBJ whole genome shotgun (WGS) entry which is preliminary data.</text>
</comment>
<feature type="domain" description="tRNA-guanine(15) transglycosylase-like" evidence="1">
    <location>
        <begin position="23"/>
        <end position="91"/>
    </location>
</feature>
<protein>
    <recommendedName>
        <fullName evidence="1">tRNA-guanine(15) transglycosylase-like domain-containing protein</fullName>
    </recommendedName>
</protein>
<dbReference type="SUPFAM" id="SSF51713">
    <property type="entry name" value="tRNA-guanine transglycosylase"/>
    <property type="match status" value="1"/>
</dbReference>
<dbReference type="AlphaFoldDB" id="A0A427B7B5"/>
<reference evidence="2 3" key="1">
    <citation type="journal article" date="2014" name="Agronomy (Basel)">
        <title>A Draft Genome Sequence for Ensete ventricosum, the Drought-Tolerant Tree Against Hunger.</title>
        <authorList>
            <person name="Harrison J."/>
            <person name="Moore K.A."/>
            <person name="Paszkiewicz K."/>
            <person name="Jones T."/>
            <person name="Grant M."/>
            <person name="Ambacheew D."/>
            <person name="Muzemil S."/>
            <person name="Studholme D.J."/>
        </authorList>
    </citation>
    <scope>NUCLEOTIDE SEQUENCE [LARGE SCALE GENOMIC DNA]</scope>
</reference>
<dbReference type="EMBL" id="AMZH03000320">
    <property type="protein sequence ID" value="RRT84363.1"/>
    <property type="molecule type" value="Genomic_DNA"/>
</dbReference>
<organism evidence="2 3">
    <name type="scientific">Ensete ventricosum</name>
    <name type="common">Abyssinian banana</name>
    <name type="synonym">Musa ensete</name>
    <dbReference type="NCBI Taxonomy" id="4639"/>
    <lineage>
        <taxon>Eukaryota</taxon>
        <taxon>Viridiplantae</taxon>
        <taxon>Streptophyta</taxon>
        <taxon>Embryophyta</taxon>
        <taxon>Tracheophyta</taxon>
        <taxon>Spermatophyta</taxon>
        <taxon>Magnoliopsida</taxon>
        <taxon>Liliopsida</taxon>
        <taxon>Zingiberales</taxon>
        <taxon>Musaceae</taxon>
        <taxon>Ensete</taxon>
    </lineage>
</organism>
<dbReference type="InterPro" id="IPR036511">
    <property type="entry name" value="TGT-like_sf"/>
</dbReference>
<dbReference type="PANTHER" id="PTHR46064">
    <property type="entry name" value="QUEUINE TRNA-RIBOSYLTRANSFERASE ACCESSORY SUBUNIT 2"/>
    <property type="match status" value="1"/>
</dbReference>
<dbReference type="PANTHER" id="PTHR46064:SF1">
    <property type="entry name" value="QUEUINE TRNA-RIBOSYLTRANSFERASE ACCESSORY SUBUNIT 2"/>
    <property type="match status" value="1"/>
</dbReference>